<dbReference type="AlphaFoldDB" id="A0A165UC78"/>
<evidence type="ECO:0000313" key="1">
    <source>
        <dbReference type="EMBL" id="KZT74705.1"/>
    </source>
</evidence>
<keyword evidence="2" id="KW-1185">Reference proteome</keyword>
<dbReference type="Proteomes" id="UP000076727">
    <property type="component" value="Unassembled WGS sequence"/>
</dbReference>
<protein>
    <submittedName>
        <fullName evidence="1">Uncharacterized protein</fullName>
    </submittedName>
</protein>
<evidence type="ECO:0000313" key="2">
    <source>
        <dbReference type="Proteomes" id="UP000076727"/>
    </source>
</evidence>
<dbReference type="EMBL" id="KV429032">
    <property type="protein sequence ID" value="KZT74705.1"/>
    <property type="molecule type" value="Genomic_DNA"/>
</dbReference>
<name>A0A165UC78_9APHY</name>
<reference evidence="1 2" key="1">
    <citation type="journal article" date="2016" name="Mol. Biol. Evol.">
        <title>Comparative Genomics of Early-Diverging Mushroom-Forming Fungi Provides Insights into the Origins of Lignocellulose Decay Capabilities.</title>
        <authorList>
            <person name="Nagy L.G."/>
            <person name="Riley R."/>
            <person name="Tritt A."/>
            <person name="Adam C."/>
            <person name="Daum C."/>
            <person name="Floudas D."/>
            <person name="Sun H."/>
            <person name="Yadav J.S."/>
            <person name="Pangilinan J."/>
            <person name="Larsson K.H."/>
            <person name="Matsuura K."/>
            <person name="Barry K."/>
            <person name="Labutti K."/>
            <person name="Kuo R."/>
            <person name="Ohm R.A."/>
            <person name="Bhattacharya S.S."/>
            <person name="Shirouzu T."/>
            <person name="Yoshinaga Y."/>
            <person name="Martin F.M."/>
            <person name="Grigoriev I.V."/>
            <person name="Hibbett D.S."/>
        </authorList>
    </citation>
    <scope>NUCLEOTIDE SEQUENCE [LARGE SCALE GENOMIC DNA]</scope>
    <source>
        <strain evidence="1 2">L-15889</strain>
    </source>
</reference>
<sequence>MHASLSLQSLSLIASPSHNVEADACTSPDKDVLEGHTTLRDVYAIVGVRLSQGQLPLPLHSPESLRAASTSSACTGSGRSCLLVQRTFRQHTHCRLLHYALLILLRTIRSPYAMSSTGSLSFLTPFRSTLFFNIIVQSHFLASSLNLFAVSQHHLPLLFPVSNRLLSFLPSPFPSVSSMLHHIPPSLPTTVVSSPHEPEGPLIVTRIPYCPTLRSSIPINPIIIRPHLTPPSFQTACKAVRILQ</sequence>
<organism evidence="1 2">
    <name type="scientific">Daedalea quercina L-15889</name>
    <dbReference type="NCBI Taxonomy" id="1314783"/>
    <lineage>
        <taxon>Eukaryota</taxon>
        <taxon>Fungi</taxon>
        <taxon>Dikarya</taxon>
        <taxon>Basidiomycota</taxon>
        <taxon>Agaricomycotina</taxon>
        <taxon>Agaricomycetes</taxon>
        <taxon>Polyporales</taxon>
        <taxon>Fomitopsis</taxon>
    </lineage>
</organism>
<proteinExistence type="predicted"/>
<gene>
    <name evidence="1" type="ORF">DAEQUDRAFT_3182</name>
</gene>
<accession>A0A165UC78</accession>
<dbReference type="OrthoDB" id="10665923at2759"/>